<dbReference type="AlphaFoldDB" id="A0AAD7EKM7"/>
<comment type="caution">
    <text evidence="3">The sequence shown here is derived from an EMBL/GenBank/DDBJ whole genome shotgun (WGS) entry which is preliminary data.</text>
</comment>
<evidence type="ECO:0000256" key="1">
    <source>
        <dbReference type="SAM" id="MobiDB-lite"/>
    </source>
</evidence>
<keyword evidence="4" id="KW-1185">Reference proteome</keyword>
<dbReference type="InterPro" id="IPR011112">
    <property type="entry name" value="Rho-like_N"/>
</dbReference>
<dbReference type="Pfam" id="PF18718">
    <property type="entry name" value="CxC5"/>
    <property type="match status" value="1"/>
</dbReference>
<dbReference type="SMART" id="SM00959">
    <property type="entry name" value="Rho_N"/>
    <property type="match status" value="1"/>
</dbReference>
<dbReference type="Proteomes" id="UP001218218">
    <property type="component" value="Unassembled WGS sequence"/>
</dbReference>
<dbReference type="InterPro" id="IPR041539">
    <property type="entry name" value="CxC5"/>
</dbReference>
<gene>
    <name evidence="3" type="ORF">DFH08DRAFT_813712</name>
</gene>
<organism evidence="3 4">
    <name type="scientific">Mycena albidolilacea</name>
    <dbReference type="NCBI Taxonomy" id="1033008"/>
    <lineage>
        <taxon>Eukaryota</taxon>
        <taxon>Fungi</taxon>
        <taxon>Dikarya</taxon>
        <taxon>Basidiomycota</taxon>
        <taxon>Agaricomycotina</taxon>
        <taxon>Agaricomycetes</taxon>
        <taxon>Agaricomycetidae</taxon>
        <taxon>Agaricales</taxon>
        <taxon>Marasmiineae</taxon>
        <taxon>Mycenaceae</taxon>
        <taxon>Mycena</taxon>
    </lineage>
</organism>
<evidence type="ECO:0000259" key="2">
    <source>
        <dbReference type="SMART" id="SM00959"/>
    </source>
</evidence>
<sequence length="303" mass="33676">MPVSPNDSLQLSECPLEKKLVSELLDIAKAMNINTAKLHKPDILKAIKVHIQTHLGLADDPHLLPLVGHCTVPKVLGKTSAGKATEEEMESSKSKEPATGTNRALFEHKVKTNPPAQYKMLLLGGPKGDEIAEPVDTEDAVFRPKYDDSSVWAARLDRSGEYVDYISEDLASLYMMLGINMYNLAVLAPPPLFSIPHMVLCSSCLSCVFCPPADLNITPTLQRCKKPHSVWLLDKALAWVEADLIIAHCASGQADYYPDCITYRDNDNHQLQRLETISQYIQMLNHSIWAHRQIAVLQENALN</sequence>
<feature type="region of interest" description="Disordered" evidence="1">
    <location>
        <begin position="79"/>
        <end position="101"/>
    </location>
</feature>
<evidence type="ECO:0000313" key="3">
    <source>
        <dbReference type="EMBL" id="KAJ7334639.1"/>
    </source>
</evidence>
<feature type="domain" description="Rho termination factor-like N-terminal" evidence="2">
    <location>
        <begin position="15"/>
        <end position="55"/>
    </location>
</feature>
<evidence type="ECO:0000313" key="4">
    <source>
        <dbReference type="Proteomes" id="UP001218218"/>
    </source>
</evidence>
<proteinExistence type="predicted"/>
<feature type="compositionally biased region" description="Basic and acidic residues" evidence="1">
    <location>
        <begin position="84"/>
        <end position="96"/>
    </location>
</feature>
<reference evidence="3" key="1">
    <citation type="submission" date="2023-03" db="EMBL/GenBank/DDBJ databases">
        <title>Massive genome expansion in bonnet fungi (Mycena s.s.) driven by repeated elements and novel gene families across ecological guilds.</title>
        <authorList>
            <consortium name="Lawrence Berkeley National Laboratory"/>
            <person name="Harder C.B."/>
            <person name="Miyauchi S."/>
            <person name="Viragh M."/>
            <person name="Kuo A."/>
            <person name="Thoen E."/>
            <person name="Andreopoulos B."/>
            <person name="Lu D."/>
            <person name="Skrede I."/>
            <person name="Drula E."/>
            <person name="Henrissat B."/>
            <person name="Morin E."/>
            <person name="Kohler A."/>
            <person name="Barry K."/>
            <person name="LaButti K."/>
            <person name="Morin E."/>
            <person name="Salamov A."/>
            <person name="Lipzen A."/>
            <person name="Mereny Z."/>
            <person name="Hegedus B."/>
            <person name="Baldrian P."/>
            <person name="Stursova M."/>
            <person name="Weitz H."/>
            <person name="Taylor A."/>
            <person name="Grigoriev I.V."/>
            <person name="Nagy L.G."/>
            <person name="Martin F."/>
            <person name="Kauserud H."/>
        </authorList>
    </citation>
    <scope>NUCLEOTIDE SEQUENCE</scope>
    <source>
        <strain evidence="3">CBHHK002</strain>
    </source>
</reference>
<dbReference type="EMBL" id="JARIHO010000032">
    <property type="protein sequence ID" value="KAJ7334639.1"/>
    <property type="molecule type" value="Genomic_DNA"/>
</dbReference>
<protein>
    <recommendedName>
        <fullName evidence="2">Rho termination factor-like N-terminal domain-containing protein</fullName>
    </recommendedName>
</protein>
<name>A0AAD7EKM7_9AGAR</name>
<dbReference type="GO" id="GO:0006353">
    <property type="term" value="P:DNA-templated transcription termination"/>
    <property type="evidence" value="ECO:0007669"/>
    <property type="project" value="InterPro"/>
</dbReference>
<accession>A0AAD7EKM7</accession>